<evidence type="ECO:0000313" key="1">
    <source>
        <dbReference type="Proteomes" id="UP000228380"/>
    </source>
</evidence>
<dbReference type="GO" id="GO:0007143">
    <property type="term" value="P:female meiotic nuclear division"/>
    <property type="evidence" value="ECO:0007669"/>
    <property type="project" value="InterPro"/>
</dbReference>
<dbReference type="OrthoDB" id="1913204at2759"/>
<reference evidence="1" key="1">
    <citation type="journal article" date="2019" name="Nat. Commun.">
        <title>Genome-wide association mapping of date palm fruit traits.</title>
        <authorList>
            <person name="Hazzouri K.M."/>
            <person name="Gros-Balthazard M."/>
            <person name="Flowers J.M."/>
            <person name="Copetti D."/>
            <person name="Lemansour A."/>
            <person name="Lebrun M."/>
            <person name="Masmoudi K."/>
            <person name="Ferrand S."/>
            <person name="Dhar M.I."/>
            <person name="Fresquez Z.A."/>
            <person name="Rosas U."/>
            <person name="Zhang J."/>
            <person name="Talag J."/>
            <person name="Lee S."/>
            <person name="Kudrna D."/>
            <person name="Powell R.F."/>
            <person name="Leitch I.J."/>
            <person name="Krueger R.R."/>
            <person name="Wing R.A."/>
            <person name="Amiri K.M.A."/>
            <person name="Purugganan M.D."/>
        </authorList>
    </citation>
    <scope>NUCLEOTIDE SEQUENCE [LARGE SCALE GENOMIC DNA]</scope>
    <source>
        <strain evidence="1">cv. Khalas</strain>
    </source>
</reference>
<dbReference type="AlphaFoldDB" id="A0A8B9ASG4"/>
<proteinExistence type="predicted"/>
<protein>
    <submittedName>
        <fullName evidence="2">Protein XRI1-like isoform X1</fullName>
    </submittedName>
</protein>
<sequence>MEFHNSSSSTSSSNIDTCEWREEDYHLPKEFHFDVAHPLWDNIDQIDDDIWSMLGNQTPIRDCGEFGLDVLGIRDNANKGLEECGESSQHKRRRMLQFSSDGNDTSMGNEQITFTTVNSKVGDLLVEDVPLIGVGLSENMQWTPQLNSCFPDGRCVSSNEGLDHSSNTRLADCLNETEMHYNTDDMLSSRNDHVASYCQVGFSAHELETEVVQETTGHTTLRIFKGKKSHIKSPTKLTSSVAYPFTLIKPCGVHGDMTLKDINQRIHATPTSLSKLKNDEEPSLSYPTSAFSGKPVVVKTKIHTEGGKGSITILRTKG</sequence>
<dbReference type="GO" id="GO:0007140">
    <property type="term" value="P:male meiotic nuclear division"/>
    <property type="evidence" value="ECO:0007669"/>
    <property type="project" value="InterPro"/>
</dbReference>
<reference evidence="2" key="2">
    <citation type="submission" date="2025-08" db="UniProtKB">
        <authorList>
            <consortium name="RefSeq"/>
        </authorList>
    </citation>
    <scope>IDENTIFICATION</scope>
    <source>
        <tissue evidence="2">Young leaves</tissue>
    </source>
</reference>
<gene>
    <name evidence="2" type="primary">LOC103697997</name>
</gene>
<accession>A0A8B9ASG4</accession>
<dbReference type="PANTHER" id="PTHR33385:SF4">
    <property type="entry name" value="PROTEIN XRI1"/>
    <property type="match status" value="1"/>
</dbReference>
<organism evidence="1 2">
    <name type="scientific">Phoenix dactylifera</name>
    <name type="common">Date palm</name>
    <dbReference type="NCBI Taxonomy" id="42345"/>
    <lineage>
        <taxon>Eukaryota</taxon>
        <taxon>Viridiplantae</taxon>
        <taxon>Streptophyta</taxon>
        <taxon>Embryophyta</taxon>
        <taxon>Tracheophyta</taxon>
        <taxon>Spermatophyta</taxon>
        <taxon>Magnoliopsida</taxon>
        <taxon>Liliopsida</taxon>
        <taxon>Arecaceae</taxon>
        <taxon>Coryphoideae</taxon>
        <taxon>Phoeniceae</taxon>
        <taxon>Phoenix</taxon>
    </lineage>
</organism>
<keyword evidence="1" id="KW-1185">Reference proteome</keyword>
<name>A0A8B9ASG4_PHODC</name>
<evidence type="ECO:0000313" key="2">
    <source>
        <dbReference type="RefSeq" id="XP_038989741.1"/>
    </source>
</evidence>
<dbReference type="Proteomes" id="UP000228380">
    <property type="component" value="Chromosome 14"/>
</dbReference>
<dbReference type="GeneID" id="103697997"/>
<dbReference type="PANTHER" id="PTHR33385">
    <property type="entry name" value="PROTEIN XRI1"/>
    <property type="match status" value="1"/>
</dbReference>
<dbReference type="InterPro" id="IPR039933">
    <property type="entry name" value="XRI1"/>
</dbReference>
<dbReference type="RefSeq" id="XP_038989741.1">
    <property type="nucleotide sequence ID" value="XM_039133813.1"/>
</dbReference>